<sequence length="115" mass="12952">MPIERYLRPIVDAYAELVERIAAATGFPDQLLHVHAGLLILVLARLFTRRSFASPVPLAVVAAAELINEILDRLHHGRWMPDTASDVINTLFWPLVIFAIERWRSGGSGGRSRRR</sequence>
<dbReference type="Proteomes" id="UP000189818">
    <property type="component" value="Unassembled WGS sequence"/>
</dbReference>
<dbReference type="OrthoDB" id="6660115at2"/>
<dbReference type="EMBL" id="FUYM01000006">
    <property type="protein sequence ID" value="SKB76563.1"/>
    <property type="molecule type" value="Genomic_DNA"/>
</dbReference>
<dbReference type="RefSeq" id="WP_079648788.1">
    <property type="nucleotide sequence ID" value="NZ_FUYM01000006.1"/>
</dbReference>
<accession>A0A1T5DYJ5</accession>
<keyword evidence="2" id="KW-1185">Reference proteome</keyword>
<organism evidence="1 2">
    <name type="scientific">Rhizorhabdus histidinilytica</name>
    <dbReference type="NCBI Taxonomy" id="439228"/>
    <lineage>
        <taxon>Bacteria</taxon>
        <taxon>Pseudomonadati</taxon>
        <taxon>Pseudomonadota</taxon>
        <taxon>Alphaproteobacteria</taxon>
        <taxon>Sphingomonadales</taxon>
        <taxon>Sphingomonadaceae</taxon>
        <taxon>Rhizorhabdus</taxon>
    </lineage>
</organism>
<evidence type="ECO:0000313" key="2">
    <source>
        <dbReference type="Proteomes" id="UP000189818"/>
    </source>
</evidence>
<evidence type="ECO:0008006" key="3">
    <source>
        <dbReference type="Google" id="ProtNLM"/>
    </source>
</evidence>
<protein>
    <recommendedName>
        <fullName evidence="3">VanZ family protein</fullName>
    </recommendedName>
</protein>
<dbReference type="AlphaFoldDB" id="A0A1T5DYJ5"/>
<reference evidence="2" key="1">
    <citation type="submission" date="2017-02" db="EMBL/GenBank/DDBJ databases">
        <authorList>
            <person name="Varghese N."/>
            <person name="Submissions S."/>
        </authorList>
    </citation>
    <scope>NUCLEOTIDE SEQUENCE [LARGE SCALE GENOMIC DNA]</scope>
    <source>
        <strain evidence="2">UM2</strain>
    </source>
</reference>
<evidence type="ECO:0000313" key="1">
    <source>
        <dbReference type="EMBL" id="SKB76563.1"/>
    </source>
</evidence>
<dbReference type="STRING" id="439228.SAMN06295920_10611"/>
<proteinExistence type="predicted"/>
<gene>
    <name evidence="1" type="ORF">SAMN06295920_10611</name>
</gene>
<name>A0A1T5DYJ5_9SPHN</name>